<keyword evidence="5" id="KW-0472">Membrane</keyword>
<comment type="similarity">
    <text evidence="2">Belongs to the PPR family. P subfamily.</text>
</comment>
<keyword evidence="8" id="KW-1185">Reference proteome</keyword>
<keyword evidence="4" id="KW-0677">Repeat</keyword>
<dbReference type="Proteomes" id="UP000796880">
    <property type="component" value="Unassembled WGS sequence"/>
</dbReference>
<dbReference type="Gene3D" id="1.50.40.10">
    <property type="entry name" value="Mitochondrial carrier domain"/>
    <property type="match status" value="1"/>
</dbReference>
<evidence type="ECO:0000256" key="2">
    <source>
        <dbReference type="ARBA" id="ARBA00007626"/>
    </source>
</evidence>
<dbReference type="InterPro" id="IPR011990">
    <property type="entry name" value="TPR-like_helical_dom_sf"/>
</dbReference>
<evidence type="ECO:0000256" key="4">
    <source>
        <dbReference type="ARBA" id="ARBA00022737"/>
    </source>
</evidence>
<evidence type="ECO:0000256" key="3">
    <source>
        <dbReference type="ARBA" id="ARBA00022692"/>
    </source>
</evidence>
<evidence type="ECO:0000256" key="6">
    <source>
        <dbReference type="PROSITE-ProRule" id="PRU00708"/>
    </source>
</evidence>
<evidence type="ECO:0000256" key="5">
    <source>
        <dbReference type="ARBA" id="ARBA00023136"/>
    </source>
</evidence>
<proteinExistence type="inferred from homology"/>
<feature type="repeat" description="PPR" evidence="6">
    <location>
        <begin position="198"/>
        <end position="232"/>
    </location>
</feature>
<dbReference type="AlphaFoldDB" id="A0A8K0DTF1"/>
<reference evidence="7" key="1">
    <citation type="submission" date="2020-03" db="EMBL/GenBank/DDBJ databases">
        <title>A high-quality chromosome-level genome assembly of a woody plant with both climbing and erect habits, Rhamnella rubrinervis.</title>
        <authorList>
            <person name="Lu Z."/>
            <person name="Yang Y."/>
            <person name="Zhu X."/>
            <person name="Sun Y."/>
        </authorList>
    </citation>
    <scope>NUCLEOTIDE SEQUENCE</scope>
    <source>
        <strain evidence="7">BYM</strain>
        <tissue evidence="7">Leaf</tissue>
    </source>
</reference>
<organism evidence="7 8">
    <name type="scientific">Rhamnella rubrinervis</name>
    <dbReference type="NCBI Taxonomy" id="2594499"/>
    <lineage>
        <taxon>Eukaryota</taxon>
        <taxon>Viridiplantae</taxon>
        <taxon>Streptophyta</taxon>
        <taxon>Embryophyta</taxon>
        <taxon>Tracheophyta</taxon>
        <taxon>Spermatophyta</taxon>
        <taxon>Magnoliopsida</taxon>
        <taxon>eudicotyledons</taxon>
        <taxon>Gunneridae</taxon>
        <taxon>Pentapetalae</taxon>
        <taxon>rosids</taxon>
        <taxon>fabids</taxon>
        <taxon>Rosales</taxon>
        <taxon>Rhamnaceae</taxon>
        <taxon>rhamnoid group</taxon>
        <taxon>Rhamneae</taxon>
        <taxon>Rhamnella</taxon>
    </lineage>
</organism>
<sequence length="250" mass="28268">MQALGRSYSSITIWQALGSILKLKGPVELYRGIEAMGLNARPAHTVYFSVYKWFKKVFSNENPNNSAAHAVFGMFATMASNVVITLMDMVKDTTTQTLYATSIIKFMLHSGYLPFVKSWSSIVSHLAGSGNDGPSEALKLFNLVTRCVWQFSDLKLVSDSWPHMATYNSALNACANLGEMKRFLQLFVQMFEFGVEPDVLTYNVMIKLCARASRKDLLVFVLERILKKEIPLYTTTLHSLESFAYYYRDS</sequence>
<dbReference type="NCBIfam" id="TIGR00756">
    <property type="entry name" value="PPR"/>
    <property type="match status" value="1"/>
</dbReference>
<comment type="caution">
    <text evidence="7">The sequence shown here is derived from an EMBL/GenBank/DDBJ whole genome shotgun (WGS) entry which is preliminary data.</text>
</comment>
<evidence type="ECO:0008006" key="9">
    <source>
        <dbReference type="Google" id="ProtNLM"/>
    </source>
</evidence>
<dbReference type="Gene3D" id="1.25.40.10">
    <property type="entry name" value="Tetratricopeptide repeat domain"/>
    <property type="match status" value="1"/>
</dbReference>
<dbReference type="PANTHER" id="PTHR46598">
    <property type="entry name" value="BNAC05G43320D PROTEIN"/>
    <property type="match status" value="1"/>
</dbReference>
<dbReference type="InterPro" id="IPR023395">
    <property type="entry name" value="MCP_dom_sf"/>
</dbReference>
<dbReference type="PANTHER" id="PTHR46598:SF5">
    <property type="entry name" value="PENTACOTRIPEPTIDE-REPEAT REGION OF PRORP DOMAIN-CONTAINING PROTEIN"/>
    <property type="match status" value="1"/>
</dbReference>
<dbReference type="Pfam" id="PF13041">
    <property type="entry name" value="PPR_2"/>
    <property type="match status" value="1"/>
</dbReference>
<dbReference type="InterPro" id="IPR018108">
    <property type="entry name" value="MCP_transmembrane"/>
</dbReference>
<dbReference type="EMBL" id="VOIH02000009">
    <property type="protein sequence ID" value="KAF3436910.1"/>
    <property type="molecule type" value="Genomic_DNA"/>
</dbReference>
<dbReference type="Pfam" id="PF00153">
    <property type="entry name" value="Mito_carr"/>
    <property type="match status" value="1"/>
</dbReference>
<accession>A0A8K0DTF1</accession>
<dbReference type="SUPFAM" id="SSF103506">
    <property type="entry name" value="Mitochondrial carrier"/>
    <property type="match status" value="1"/>
</dbReference>
<dbReference type="OrthoDB" id="185373at2759"/>
<comment type="subcellular location">
    <subcellularLocation>
        <location evidence="1">Membrane</location>
        <topology evidence="1">Multi-pass membrane protein</topology>
    </subcellularLocation>
</comment>
<dbReference type="GO" id="GO:0016020">
    <property type="term" value="C:membrane"/>
    <property type="evidence" value="ECO:0007669"/>
    <property type="project" value="UniProtKB-SubCell"/>
</dbReference>
<dbReference type="InterPro" id="IPR002885">
    <property type="entry name" value="PPR_rpt"/>
</dbReference>
<evidence type="ECO:0000256" key="1">
    <source>
        <dbReference type="ARBA" id="ARBA00004141"/>
    </source>
</evidence>
<keyword evidence="3" id="KW-0812">Transmembrane</keyword>
<dbReference type="PROSITE" id="PS51375">
    <property type="entry name" value="PPR"/>
    <property type="match status" value="2"/>
</dbReference>
<feature type="repeat" description="PPR" evidence="6">
    <location>
        <begin position="163"/>
        <end position="197"/>
    </location>
</feature>
<protein>
    <recommendedName>
        <fullName evidence="9">Pentatricopeptide repeat-containing protein</fullName>
    </recommendedName>
</protein>
<name>A0A8K0DTF1_9ROSA</name>
<gene>
    <name evidence="7" type="ORF">FNV43_RR19663</name>
</gene>
<evidence type="ECO:0000313" key="7">
    <source>
        <dbReference type="EMBL" id="KAF3436910.1"/>
    </source>
</evidence>
<evidence type="ECO:0000313" key="8">
    <source>
        <dbReference type="Proteomes" id="UP000796880"/>
    </source>
</evidence>